<gene>
    <name evidence="1" type="ORF">TNIN_358121</name>
</gene>
<comment type="caution">
    <text evidence="1">The sequence shown here is derived from an EMBL/GenBank/DDBJ whole genome shotgun (WGS) entry which is preliminary data.</text>
</comment>
<dbReference type="OrthoDB" id="10476027at2759"/>
<dbReference type="EMBL" id="BMAV01023733">
    <property type="protein sequence ID" value="GFY79668.1"/>
    <property type="molecule type" value="Genomic_DNA"/>
</dbReference>
<reference evidence="1" key="1">
    <citation type="submission" date="2020-08" db="EMBL/GenBank/DDBJ databases">
        <title>Multicomponent nature underlies the extraordinary mechanical properties of spider dragline silk.</title>
        <authorList>
            <person name="Kono N."/>
            <person name="Nakamura H."/>
            <person name="Mori M."/>
            <person name="Yoshida Y."/>
            <person name="Ohtoshi R."/>
            <person name="Malay A.D."/>
            <person name="Moran D.A.P."/>
            <person name="Tomita M."/>
            <person name="Numata K."/>
            <person name="Arakawa K."/>
        </authorList>
    </citation>
    <scope>NUCLEOTIDE SEQUENCE</scope>
</reference>
<name>A0A8X7CSJ5_9ARAC</name>
<dbReference type="AlphaFoldDB" id="A0A8X7CSJ5"/>
<accession>A0A8X7CSJ5</accession>
<proteinExistence type="predicted"/>
<organism evidence="1 2">
    <name type="scientific">Trichonephila inaurata madagascariensis</name>
    <dbReference type="NCBI Taxonomy" id="2747483"/>
    <lineage>
        <taxon>Eukaryota</taxon>
        <taxon>Metazoa</taxon>
        <taxon>Ecdysozoa</taxon>
        <taxon>Arthropoda</taxon>
        <taxon>Chelicerata</taxon>
        <taxon>Arachnida</taxon>
        <taxon>Araneae</taxon>
        <taxon>Araneomorphae</taxon>
        <taxon>Entelegynae</taxon>
        <taxon>Araneoidea</taxon>
        <taxon>Nephilidae</taxon>
        <taxon>Trichonephila</taxon>
        <taxon>Trichonephila inaurata</taxon>
    </lineage>
</organism>
<dbReference type="Proteomes" id="UP000886998">
    <property type="component" value="Unassembled WGS sequence"/>
</dbReference>
<sequence>MQLASRCLRIEMRKESGYPFRKKVSRTSPELAIEHPKEIAFWLQECVFISFIRSENTSHVEWKTPGEIGLSPYPAAELRVRPALELGAESLFFGEHLRFVEEDSSLGNENNVTRMGSIS</sequence>
<evidence type="ECO:0000313" key="2">
    <source>
        <dbReference type="Proteomes" id="UP000886998"/>
    </source>
</evidence>
<protein>
    <submittedName>
        <fullName evidence="1">Uncharacterized protein</fullName>
    </submittedName>
</protein>
<keyword evidence="2" id="KW-1185">Reference proteome</keyword>
<evidence type="ECO:0000313" key="1">
    <source>
        <dbReference type="EMBL" id="GFY79668.1"/>
    </source>
</evidence>